<feature type="region of interest" description="Disordered" evidence="1">
    <location>
        <begin position="14"/>
        <end position="55"/>
    </location>
</feature>
<evidence type="ECO:0000313" key="2">
    <source>
        <dbReference type="EMBL" id="VAW53456.1"/>
    </source>
</evidence>
<sequence length="130" mass="14264">MGIALSGFIQQYDSTTSVEQAKQRQQDEAQRRSSTGNGSAQQNPSNARTERIIDGEVLSSKTSRVNVKESGSDEKVYQFARSSNQQAPSGQADTRKISLKLALQTFQDNEALIAAEQLPRQISGLIDEFV</sequence>
<reference evidence="2" key="1">
    <citation type="submission" date="2018-06" db="EMBL/GenBank/DDBJ databases">
        <authorList>
            <person name="Zhirakovskaya E."/>
        </authorList>
    </citation>
    <scope>NUCLEOTIDE SEQUENCE</scope>
</reference>
<accession>A0A3B0X9G9</accession>
<dbReference type="AlphaFoldDB" id="A0A3B0X9G9"/>
<dbReference type="EMBL" id="UOFF01000026">
    <property type="protein sequence ID" value="VAW53456.1"/>
    <property type="molecule type" value="Genomic_DNA"/>
</dbReference>
<gene>
    <name evidence="2" type="ORF">MNBD_GAMMA07-2187</name>
</gene>
<name>A0A3B0X9G9_9ZZZZ</name>
<protein>
    <submittedName>
        <fullName evidence="2">Uncharacterized protein</fullName>
    </submittedName>
</protein>
<evidence type="ECO:0000256" key="1">
    <source>
        <dbReference type="SAM" id="MobiDB-lite"/>
    </source>
</evidence>
<feature type="compositionally biased region" description="Polar residues" evidence="1">
    <location>
        <begin position="32"/>
        <end position="47"/>
    </location>
</feature>
<feature type="compositionally biased region" description="Basic and acidic residues" evidence="1">
    <location>
        <begin position="21"/>
        <end position="31"/>
    </location>
</feature>
<organism evidence="2">
    <name type="scientific">hydrothermal vent metagenome</name>
    <dbReference type="NCBI Taxonomy" id="652676"/>
    <lineage>
        <taxon>unclassified sequences</taxon>
        <taxon>metagenomes</taxon>
        <taxon>ecological metagenomes</taxon>
    </lineage>
</organism>
<proteinExistence type="predicted"/>